<evidence type="ECO:0000313" key="4">
    <source>
        <dbReference type="Proteomes" id="UP000515121"/>
    </source>
</evidence>
<proteinExistence type="predicted"/>
<dbReference type="Proteomes" id="UP000515121">
    <property type="component" value="Unplaced"/>
</dbReference>
<feature type="domain" description="Prolamin-like" evidence="3">
    <location>
        <begin position="51"/>
        <end position="104"/>
    </location>
</feature>
<sequence>KRYPDFPNATLPQSLPRFPFFSLTDTSPPSAKPSTSLAKQSRAPPIEIQPCESHFQDIDACIGDILNVFLTNKLMVGPSCCKAITEINQDCLDGLIPPFITAFFGPYL</sequence>
<evidence type="ECO:0000313" key="5">
    <source>
        <dbReference type="RefSeq" id="XP_022714537.1"/>
    </source>
</evidence>
<evidence type="ECO:0000259" key="3">
    <source>
        <dbReference type="Pfam" id="PF05617"/>
    </source>
</evidence>
<dbReference type="GO" id="GO:0080155">
    <property type="term" value="P:regulation of double fertilization forming a zygote and endosperm"/>
    <property type="evidence" value="ECO:0007669"/>
    <property type="project" value="TreeGrafter"/>
</dbReference>
<protein>
    <submittedName>
        <fullName evidence="5">Uncharacterized protein LOC111274168</fullName>
    </submittedName>
</protein>
<evidence type="ECO:0000256" key="1">
    <source>
        <dbReference type="ARBA" id="ARBA00022729"/>
    </source>
</evidence>
<gene>
    <name evidence="5" type="primary">LOC111274168</name>
</gene>
<dbReference type="PANTHER" id="PTHR31181">
    <property type="entry name" value="EGG CELL-SECRETED PROTEIN 1.4"/>
    <property type="match status" value="1"/>
</dbReference>
<feature type="non-terminal residue" evidence="5">
    <location>
        <position position="1"/>
    </location>
</feature>
<name>A0A6P5WET3_DURZI</name>
<dbReference type="GO" id="GO:0031982">
    <property type="term" value="C:vesicle"/>
    <property type="evidence" value="ECO:0007669"/>
    <property type="project" value="TreeGrafter"/>
</dbReference>
<keyword evidence="4" id="KW-1185">Reference proteome</keyword>
<organism evidence="4 5">
    <name type="scientific">Durio zibethinus</name>
    <name type="common">Durian</name>
    <dbReference type="NCBI Taxonomy" id="66656"/>
    <lineage>
        <taxon>Eukaryota</taxon>
        <taxon>Viridiplantae</taxon>
        <taxon>Streptophyta</taxon>
        <taxon>Embryophyta</taxon>
        <taxon>Tracheophyta</taxon>
        <taxon>Spermatophyta</taxon>
        <taxon>Magnoliopsida</taxon>
        <taxon>eudicotyledons</taxon>
        <taxon>Gunneridae</taxon>
        <taxon>Pentapetalae</taxon>
        <taxon>rosids</taxon>
        <taxon>malvids</taxon>
        <taxon>Malvales</taxon>
        <taxon>Malvaceae</taxon>
        <taxon>Helicteroideae</taxon>
        <taxon>Durio</taxon>
    </lineage>
</organism>
<dbReference type="AlphaFoldDB" id="A0A6P5WET3"/>
<dbReference type="GO" id="GO:2000008">
    <property type="term" value="P:regulation of protein localization to cell surface"/>
    <property type="evidence" value="ECO:0007669"/>
    <property type="project" value="TreeGrafter"/>
</dbReference>
<keyword evidence="1" id="KW-0732">Signal</keyword>
<feature type="region of interest" description="Disordered" evidence="2">
    <location>
        <begin position="22"/>
        <end position="43"/>
    </location>
</feature>
<dbReference type="RefSeq" id="XP_022714537.1">
    <property type="nucleotide sequence ID" value="XM_022858802.1"/>
</dbReference>
<dbReference type="GeneID" id="111274168"/>
<dbReference type="GO" id="GO:0009567">
    <property type="term" value="P:double fertilization forming a zygote and endosperm"/>
    <property type="evidence" value="ECO:0007669"/>
    <property type="project" value="TreeGrafter"/>
</dbReference>
<dbReference type="OrthoDB" id="959377at2759"/>
<accession>A0A6P5WET3</accession>
<dbReference type="PANTHER" id="PTHR31181:SF67">
    <property type="entry name" value="PROLAMIN-LIKE PROTEIN (DUF1278)"/>
    <property type="match status" value="1"/>
</dbReference>
<dbReference type="InterPro" id="IPR008502">
    <property type="entry name" value="Prolamin-like"/>
</dbReference>
<evidence type="ECO:0000256" key="2">
    <source>
        <dbReference type="SAM" id="MobiDB-lite"/>
    </source>
</evidence>
<dbReference type="Pfam" id="PF05617">
    <property type="entry name" value="Prolamin_like"/>
    <property type="match status" value="1"/>
</dbReference>
<dbReference type="GO" id="GO:0005576">
    <property type="term" value="C:extracellular region"/>
    <property type="evidence" value="ECO:0007669"/>
    <property type="project" value="TreeGrafter"/>
</dbReference>
<feature type="compositionally biased region" description="Polar residues" evidence="2">
    <location>
        <begin position="23"/>
        <end position="39"/>
    </location>
</feature>
<reference evidence="5" key="1">
    <citation type="submission" date="2025-08" db="UniProtKB">
        <authorList>
            <consortium name="RefSeq"/>
        </authorList>
    </citation>
    <scope>IDENTIFICATION</scope>
    <source>
        <tissue evidence="5">Fruit stalk</tissue>
    </source>
</reference>
<dbReference type="KEGG" id="dzi:111274168"/>